<evidence type="ECO:0000256" key="6">
    <source>
        <dbReference type="ARBA" id="ARBA00038256"/>
    </source>
</evidence>
<comment type="caution">
    <text evidence="8">The sequence shown here is derived from an EMBL/GenBank/DDBJ whole genome shotgun (WGS) entry which is preliminary data.</text>
</comment>
<keyword evidence="4" id="KW-0804">Transcription</keyword>
<feature type="compositionally biased region" description="Basic and acidic residues" evidence="7">
    <location>
        <begin position="127"/>
        <end position="136"/>
    </location>
</feature>
<accession>A0A420Y7C5</accession>
<feature type="compositionally biased region" description="Low complexity" evidence="7">
    <location>
        <begin position="23"/>
        <end position="40"/>
    </location>
</feature>
<dbReference type="Gene3D" id="1.20.5.1500">
    <property type="match status" value="1"/>
</dbReference>
<evidence type="ECO:0000256" key="2">
    <source>
        <dbReference type="ARBA" id="ARBA00022491"/>
    </source>
</evidence>
<dbReference type="Pfam" id="PF08598">
    <property type="entry name" value="Sds3"/>
    <property type="match status" value="1"/>
</dbReference>
<dbReference type="SMART" id="SM01401">
    <property type="entry name" value="Sds3"/>
    <property type="match status" value="1"/>
</dbReference>
<proteinExistence type="inferred from homology"/>
<protein>
    <recommendedName>
        <fullName evidence="10">Transcriptional regulatory protein DEP1</fullName>
    </recommendedName>
</protein>
<dbReference type="Proteomes" id="UP000275385">
    <property type="component" value="Unassembled WGS sequence"/>
</dbReference>
<evidence type="ECO:0000256" key="3">
    <source>
        <dbReference type="ARBA" id="ARBA00023015"/>
    </source>
</evidence>
<keyword evidence="2" id="KW-0678">Repressor</keyword>
<dbReference type="GO" id="GO:0005654">
    <property type="term" value="C:nucleoplasm"/>
    <property type="evidence" value="ECO:0007669"/>
    <property type="project" value="UniProtKB-ARBA"/>
</dbReference>
<comment type="similarity">
    <text evidence="6">Belongs to the BRMS1 family.</text>
</comment>
<comment type="subcellular location">
    <subcellularLocation>
        <location evidence="1">Nucleus</location>
    </subcellularLocation>
</comment>
<evidence type="ECO:0000256" key="4">
    <source>
        <dbReference type="ARBA" id="ARBA00023163"/>
    </source>
</evidence>
<feature type="compositionally biased region" description="Polar residues" evidence="7">
    <location>
        <begin position="187"/>
        <end position="210"/>
    </location>
</feature>
<keyword evidence="5" id="KW-0539">Nucleus</keyword>
<feature type="compositionally biased region" description="Basic residues" evidence="7">
    <location>
        <begin position="305"/>
        <end position="319"/>
    </location>
</feature>
<feature type="compositionally biased region" description="Acidic residues" evidence="7">
    <location>
        <begin position="350"/>
        <end position="359"/>
    </location>
</feature>
<feature type="compositionally biased region" description="Basic and acidic residues" evidence="7">
    <location>
        <begin position="149"/>
        <end position="158"/>
    </location>
</feature>
<evidence type="ECO:0000313" key="9">
    <source>
        <dbReference type="Proteomes" id="UP000275385"/>
    </source>
</evidence>
<feature type="region of interest" description="Disordered" evidence="7">
    <location>
        <begin position="1"/>
        <end position="365"/>
    </location>
</feature>
<dbReference type="InterPro" id="IPR013907">
    <property type="entry name" value="Sds3"/>
</dbReference>
<evidence type="ECO:0000256" key="5">
    <source>
        <dbReference type="ARBA" id="ARBA00023242"/>
    </source>
</evidence>
<evidence type="ECO:0008006" key="10">
    <source>
        <dbReference type="Google" id="ProtNLM"/>
    </source>
</evidence>
<evidence type="ECO:0000313" key="8">
    <source>
        <dbReference type="EMBL" id="RKU43798.1"/>
    </source>
</evidence>
<evidence type="ECO:0000256" key="1">
    <source>
        <dbReference type="ARBA" id="ARBA00004123"/>
    </source>
</evidence>
<dbReference type="EMBL" id="QVQW01000038">
    <property type="protein sequence ID" value="RKU43798.1"/>
    <property type="molecule type" value="Genomic_DNA"/>
</dbReference>
<feature type="region of interest" description="Disordered" evidence="7">
    <location>
        <begin position="614"/>
        <end position="687"/>
    </location>
</feature>
<keyword evidence="3" id="KW-0805">Transcription regulation</keyword>
<evidence type="ECO:0000256" key="7">
    <source>
        <dbReference type="SAM" id="MobiDB-lite"/>
    </source>
</evidence>
<dbReference type="OrthoDB" id="20886at2759"/>
<dbReference type="GO" id="GO:0010468">
    <property type="term" value="P:regulation of gene expression"/>
    <property type="evidence" value="ECO:0007669"/>
    <property type="project" value="UniProtKB-ARBA"/>
</dbReference>
<dbReference type="AlphaFoldDB" id="A0A420Y7C5"/>
<sequence>MTMAAGEVTVDTAHQSSPPPPLLDNSPSNLSSPLSGLPPSKDGTPEDMDLDLPPRSGPRLDTPERRENDEEDDDAVSQVDSDGESKLSEPDVNDSEAETERLYDTPPKNAPAREIIDRPRVSGGQHFLERRRDRNFEPSPSKLQQQIRAEAEADRDASDNDSLSDPDDDVSVASSEAEQADNKGDQSRSPSFIKKSSQPSKQDSIPTPGTSAHDLLDTKKRKRSSAAEQLDTEQPLQKRTGSAGVLPDRVFAADDTAVVDEEAIETPLQSGNHTADEGEVDEDETTVPKSKDEPTQSIEDTPRAAARKTAKRQVAKKRKGPGDNGARIDSAPDDGDTATAEEDGQRTAEEEQADADEEAELAHKNEEELERKRAAWEELAAIEKQFANFRERLYQERLDQLNREEAMLMGDNPTHPEYLAMKACIDERRDERIRRSTLELKLRMDLLQRKAVAERSQMMTQYYQRIRASREKVLEQLGQEWYEIQHMRRRVANNIPDYGVRFPTTRQQAIRHAVAYNKEVSILSGVAKYEGFPAAPDIRGATDDQVENDFEAITRTQHEAVRLHHEHLQKRRALEQQHQPPYRETPNEVTAAIVGVPFVSLDPAGEQFLEQTPWANPNHPSHRQSLNHEGGSSVHAPMYAGSQGHRRHSHQSGGNNPFLNGGEASHKSHSGAGHGHERLKGAKMGAEMGGVKRELGHAI</sequence>
<gene>
    <name evidence="8" type="ORF">DL546_005791</name>
</gene>
<dbReference type="PANTHER" id="PTHR21964">
    <property type="entry name" value="BREAST CANCER METASTASIS-SUPPRESSOR 1"/>
    <property type="match status" value="1"/>
</dbReference>
<organism evidence="8 9">
    <name type="scientific">Coniochaeta pulveracea</name>
    <dbReference type="NCBI Taxonomy" id="177199"/>
    <lineage>
        <taxon>Eukaryota</taxon>
        <taxon>Fungi</taxon>
        <taxon>Dikarya</taxon>
        <taxon>Ascomycota</taxon>
        <taxon>Pezizomycotina</taxon>
        <taxon>Sordariomycetes</taxon>
        <taxon>Sordariomycetidae</taxon>
        <taxon>Coniochaetales</taxon>
        <taxon>Coniochaetaceae</taxon>
        <taxon>Coniochaeta</taxon>
    </lineage>
</organism>
<dbReference type="FunFam" id="1.20.5.1500:FF:000002">
    <property type="entry name" value="breast cancer metastasis-suppressor 1-like protein-A"/>
    <property type="match status" value="1"/>
</dbReference>
<name>A0A420Y7C5_9PEZI</name>
<reference evidence="8 9" key="1">
    <citation type="submission" date="2018-08" db="EMBL/GenBank/DDBJ databases">
        <title>Draft genome of the lignicolous fungus Coniochaeta pulveracea.</title>
        <authorList>
            <person name="Borstlap C.J."/>
            <person name="De Witt R.N."/>
            <person name="Botha A."/>
            <person name="Volschenk H."/>
        </authorList>
    </citation>
    <scope>NUCLEOTIDE SEQUENCE [LARGE SCALE GENOMIC DNA]</scope>
    <source>
        <strain evidence="8 9">CAB683</strain>
    </source>
</reference>
<feature type="compositionally biased region" description="Acidic residues" evidence="7">
    <location>
        <begin position="331"/>
        <end position="342"/>
    </location>
</feature>
<dbReference type="STRING" id="177199.A0A420Y7C5"/>
<keyword evidence="9" id="KW-1185">Reference proteome</keyword>